<evidence type="ECO:0000256" key="7">
    <source>
        <dbReference type="ARBA" id="ARBA00014944"/>
    </source>
</evidence>
<keyword evidence="9" id="KW-0444">Lipid biosynthesis</keyword>
<dbReference type="Pfam" id="PF01066">
    <property type="entry name" value="CDP-OH_P_transf"/>
    <property type="match status" value="1"/>
</dbReference>
<evidence type="ECO:0000256" key="15">
    <source>
        <dbReference type="ARBA" id="ARBA00023209"/>
    </source>
</evidence>
<dbReference type="PROSITE" id="PS00379">
    <property type="entry name" value="CDP_ALCOHOL_P_TRANSF"/>
    <property type="match status" value="1"/>
</dbReference>
<evidence type="ECO:0000256" key="17">
    <source>
        <dbReference type="ARBA" id="ARBA00048586"/>
    </source>
</evidence>
<keyword evidence="15" id="KW-0594">Phospholipid biosynthesis</keyword>
<dbReference type="InterPro" id="IPR050324">
    <property type="entry name" value="CDP-alcohol_PTase-I"/>
</dbReference>
<dbReference type="EC" id="2.7.8.5" evidence="6 18"/>
<dbReference type="GO" id="GO:0008444">
    <property type="term" value="F:CDP-diacylglycerol-glycerol-3-phosphate 3-phosphatidyltransferase activity"/>
    <property type="evidence" value="ECO:0007669"/>
    <property type="project" value="UniProtKB-UniRule"/>
</dbReference>
<keyword evidence="22" id="KW-1185">Reference proteome</keyword>
<dbReference type="InterPro" id="IPR048254">
    <property type="entry name" value="CDP_ALCOHOL_P_TRANSF_CS"/>
</dbReference>
<evidence type="ECO:0000313" key="21">
    <source>
        <dbReference type="EMBL" id="TDX52930.1"/>
    </source>
</evidence>
<dbReference type="FunFam" id="1.20.120.1760:FF:000004">
    <property type="entry name" value="CDP-diacylglycerol--glycerol-3-phosphate 3-phosphatidyltransferase"/>
    <property type="match status" value="1"/>
</dbReference>
<evidence type="ECO:0000256" key="2">
    <source>
        <dbReference type="ARBA" id="ARBA00004651"/>
    </source>
</evidence>
<evidence type="ECO:0000256" key="12">
    <source>
        <dbReference type="ARBA" id="ARBA00022989"/>
    </source>
</evidence>
<evidence type="ECO:0000256" key="19">
    <source>
        <dbReference type="RuleBase" id="RU003750"/>
    </source>
</evidence>
<proteinExistence type="inferred from homology"/>
<evidence type="ECO:0000256" key="6">
    <source>
        <dbReference type="ARBA" id="ARBA00013170"/>
    </source>
</evidence>
<evidence type="ECO:0000256" key="16">
    <source>
        <dbReference type="ARBA" id="ARBA00023264"/>
    </source>
</evidence>
<keyword evidence="11 20" id="KW-0812">Transmembrane</keyword>
<evidence type="ECO:0000256" key="18">
    <source>
        <dbReference type="NCBIfam" id="TIGR00560"/>
    </source>
</evidence>
<comment type="subcellular location">
    <subcellularLocation>
        <location evidence="2">Cell membrane</location>
        <topology evidence="2">Multi-pass membrane protein</topology>
    </subcellularLocation>
</comment>
<keyword evidence="10 19" id="KW-0808">Transferase</keyword>
<feature type="transmembrane region" description="Helical" evidence="20">
    <location>
        <begin position="131"/>
        <end position="157"/>
    </location>
</feature>
<dbReference type="PANTHER" id="PTHR14269:SF62">
    <property type="entry name" value="CDP-DIACYLGLYCEROL--GLYCEROL-3-PHOSPHATE 3-PHOSPHATIDYLTRANSFERASE 1, CHLOROPLASTIC"/>
    <property type="match status" value="1"/>
</dbReference>
<dbReference type="GO" id="GO:0005886">
    <property type="term" value="C:plasma membrane"/>
    <property type="evidence" value="ECO:0007669"/>
    <property type="project" value="UniProtKB-SubCell"/>
</dbReference>
<keyword evidence="16" id="KW-1208">Phospholipid metabolism</keyword>
<protein>
    <recommendedName>
        <fullName evidence="7 18">CDP-diacylglycerol--glycerol-3-phosphate 3-phosphatidyltransferase</fullName>
        <ecNumber evidence="6 18">2.7.8.5</ecNumber>
    </recommendedName>
</protein>
<keyword evidence="12 20" id="KW-1133">Transmembrane helix</keyword>
<comment type="caution">
    <text evidence="21">The sequence shown here is derived from an EMBL/GenBank/DDBJ whole genome shotgun (WGS) entry which is preliminary data.</text>
</comment>
<evidence type="ECO:0000256" key="11">
    <source>
        <dbReference type="ARBA" id="ARBA00022692"/>
    </source>
</evidence>
<gene>
    <name evidence="21" type="ORF">C7959_10455</name>
</gene>
<comment type="pathway">
    <text evidence="3">Phospholipid metabolism; phosphatidylglycerol biosynthesis; phosphatidylglycerol from CDP-diacylglycerol: step 1/2.</text>
</comment>
<dbReference type="Proteomes" id="UP000295832">
    <property type="component" value="Unassembled WGS sequence"/>
</dbReference>
<keyword evidence="8" id="KW-1003">Cell membrane</keyword>
<reference evidence="21 22" key="1">
    <citation type="submission" date="2019-03" db="EMBL/GenBank/DDBJ databases">
        <title>Subsurface microbial communities from deep shales in Ohio and West Virginia, USA.</title>
        <authorList>
            <person name="Wrighton K."/>
        </authorList>
    </citation>
    <scope>NUCLEOTIDE SEQUENCE [LARGE SCALE GENOMIC DNA]</scope>
    <source>
        <strain evidence="21 22">MSL 6dP</strain>
    </source>
</reference>
<comment type="pathway">
    <text evidence="4">Lipid metabolism.</text>
</comment>
<dbReference type="GO" id="GO:0006655">
    <property type="term" value="P:phosphatidylglycerol biosynthetic process"/>
    <property type="evidence" value="ECO:0007669"/>
    <property type="project" value="UniProtKB-UniPathway"/>
</dbReference>
<dbReference type="PIRSF" id="PIRSF000847">
    <property type="entry name" value="Phos_ph_gly_syn"/>
    <property type="match status" value="1"/>
</dbReference>
<organism evidence="21 22">
    <name type="scientific">Orenia marismortui</name>
    <dbReference type="NCBI Taxonomy" id="46469"/>
    <lineage>
        <taxon>Bacteria</taxon>
        <taxon>Bacillati</taxon>
        <taxon>Bacillota</taxon>
        <taxon>Clostridia</taxon>
        <taxon>Halanaerobiales</taxon>
        <taxon>Halobacteroidaceae</taxon>
        <taxon>Orenia</taxon>
    </lineage>
</organism>
<dbReference type="UniPathway" id="UPA00084">
    <property type="reaction ID" value="UER00503"/>
</dbReference>
<dbReference type="InterPro" id="IPR000462">
    <property type="entry name" value="CDP-OH_P_trans"/>
</dbReference>
<evidence type="ECO:0000313" key="22">
    <source>
        <dbReference type="Proteomes" id="UP000295832"/>
    </source>
</evidence>
<dbReference type="RefSeq" id="WP_134115142.1">
    <property type="nucleotide sequence ID" value="NZ_SOEG01000004.1"/>
</dbReference>
<keyword evidence="14 20" id="KW-0472">Membrane</keyword>
<dbReference type="InterPro" id="IPR004570">
    <property type="entry name" value="Phosphatidylglycerol_P_synth"/>
</dbReference>
<evidence type="ECO:0000256" key="9">
    <source>
        <dbReference type="ARBA" id="ARBA00022516"/>
    </source>
</evidence>
<evidence type="ECO:0000256" key="8">
    <source>
        <dbReference type="ARBA" id="ARBA00022475"/>
    </source>
</evidence>
<feature type="transmembrane region" description="Helical" evidence="20">
    <location>
        <begin position="73"/>
        <end position="95"/>
    </location>
</feature>
<feature type="transmembrane region" description="Helical" evidence="20">
    <location>
        <begin position="30"/>
        <end position="52"/>
    </location>
</feature>
<evidence type="ECO:0000256" key="10">
    <source>
        <dbReference type="ARBA" id="ARBA00022679"/>
    </source>
</evidence>
<dbReference type="STRING" id="926561.GCA_000379025_00361"/>
<feature type="transmembrane region" description="Helical" evidence="20">
    <location>
        <begin position="7"/>
        <end position="24"/>
    </location>
</feature>
<comment type="function">
    <text evidence="1">This protein catalyzes the committed step to the synthesis of the acidic phospholipids.</text>
</comment>
<dbReference type="AlphaFoldDB" id="A0A4R8H2U1"/>
<evidence type="ECO:0000256" key="13">
    <source>
        <dbReference type="ARBA" id="ARBA00023098"/>
    </source>
</evidence>
<evidence type="ECO:0000256" key="5">
    <source>
        <dbReference type="ARBA" id="ARBA00010441"/>
    </source>
</evidence>
<comment type="catalytic activity">
    <reaction evidence="17">
        <text>a CDP-1,2-diacyl-sn-glycerol + sn-glycerol 3-phosphate = a 1,2-diacyl-sn-glycero-3-phospho-(1'-sn-glycero-3'-phosphate) + CMP + H(+)</text>
        <dbReference type="Rhea" id="RHEA:12593"/>
        <dbReference type="ChEBI" id="CHEBI:15378"/>
        <dbReference type="ChEBI" id="CHEBI:57597"/>
        <dbReference type="ChEBI" id="CHEBI:58332"/>
        <dbReference type="ChEBI" id="CHEBI:60110"/>
        <dbReference type="ChEBI" id="CHEBI:60377"/>
        <dbReference type="EC" id="2.7.8.5"/>
    </reaction>
</comment>
<evidence type="ECO:0000256" key="14">
    <source>
        <dbReference type="ARBA" id="ARBA00023136"/>
    </source>
</evidence>
<dbReference type="NCBIfam" id="TIGR00560">
    <property type="entry name" value="pgsA"/>
    <property type="match status" value="1"/>
</dbReference>
<evidence type="ECO:0000256" key="4">
    <source>
        <dbReference type="ARBA" id="ARBA00005189"/>
    </source>
</evidence>
<dbReference type="Gene3D" id="1.20.120.1760">
    <property type="match status" value="1"/>
</dbReference>
<feature type="transmembrane region" description="Helical" evidence="20">
    <location>
        <begin position="101"/>
        <end position="119"/>
    </location>
</feature>
<dbReference type="PANTHER" id="PTHR14269">
    <property type="entry name" value="CDP-DIACYLGLYCEROL--GLYCEROL-3-PHOSPHATE 3-PHOSPHATIDYLTRANSFERASE-RELATED"/>
    <property type="match status" value="1"/>
</dbReference>
<evidence type="ECO:0000256" key="20">
    <source>
        <dbReference type="SAM" id="Phobius"/>
    </source>
</evidence>
<dbReference type="InterPro" id="IPR043130">
    <property type="entry name" value="CDP-OH_PTrfase_TM_dom"/>
</dbReference>
<name>A0A4R8H2U1_9FIRM</name>
<keyword evidence="13" id="KW-0443">Lipid metabolism</keyword>
<dbReference type="EMBL" id="SOEG01000004">
    <property type="protein sequence ID" value="TDX52930.1"/>
    <property type="molecule type" value="Genomic_DNA"/>
</dbReference>
<evidence type="ECO:0000256" key="1">
    <source>
        <dbReference type="ARBA" id="ARBA00003973"/>
    </source>
</evidence>
<comment type="similarity">
    <text evidence="5 19">Belongs to the CDP-alcohol phosphatidyltransferase class-I family.</text>
</comment>
<sequence>MNLPNKLTLLRIGLVPIFMAFLLIESLGTAGRYLALGVFILAAITDALDGYIARKEGLVTNLGKFIDPLADKLLISAALIALVDMQIISAWPAIIIIAREFAVTGLRVLAAAEGIVIAASNLGKYKTNAQIFAIIALILGLPFSQVLLWIAVILTLISGIDYLLKSKELISDERLEQR</sequence>
<evidence type="ECO:0000256" key="3">
    <source>
        <dbReference type="ARBA" id="ARBA00005042"/>
    </source>
</evidence>
<accession>A0A4R8H2U1</accession>